<proteinExistence type="predicted"/>
<dbReference type="PANTHER" id="PTHR33437:SF2">
    <property type="entry name" value="OS06G0361200 PROTEIN"/>
    <property type="match status" value="1"/>
</dbReference>
<evidence type="ECO:0000259" key="1">
    <source>
        <dbReference type="Pfam" id="PF03732"/>
    </source>
</evidence>
<accession>A0AAD4Z638</accession>
<feature type="domain" description="Retrotransposon gag" evidence="1">
    <location>
        <begin position="60"/>
        <end position="147"/>
    </location>
</feature>
<keyword evidence="3" id="KW-1185">Reference proteome</keyword>
<evidence type="ECO:0000313" key="2">
    <source>
        <dbReference type="EMBL" id="KAI5333894.1"/>
    </source>
</evidence>
<dbReference type="Proteomes" id="UP001054821">
    <property type="component" value="Chromosome 4"/>
</dbReference>
<name>A0AAD4Z638_PRUDU</name>
<dbReference type="AlphaFoldDB" id="A0AAD4Z638"/>
<gene>
    <name evidence="2" type="ORF">L3X38_024026</name>
</gene>
<evidence type="ECO:0000313" key="3">
    <source>
        <dbReference type="Proteomes" id="UP001054821"/>
    </source>
</evidence>
<dbReference type="EMBL" id="JAJFAZ020000004">
    <property type="protein sequence ID" value="KAI5333894.1"/>
    <property type="molecule type" value="Genomic_DNA"/>
</dbReference>
<organism evidence="2 3">
    <name type="scientific">Prunus dulcis</name>
    <name type="common">Almond</name>
    <name type="synonym">Amygdalus dulcis</name>
    <dbReference type="NCBI Taxonomy" id="3755"/>
    <lineage>
        <taxon>Eukaryota</taxon>
        <taxon>Viridiplantae</taxon>
        <taxon>Streptophyta</taxon>
        <taxon>Embryophyta</taxon>
        <taxon>Tracheophyta</taxon>
        <taxon>Spermatophyta</taxon>
        <taxon>Magnoliopsida</taxon>
        <taxon>eudicotyledons</taxon>
        <taxon>Gunneridae</taxon>
        <taxon>Pentapetalae</taxon>
        <taxon>rosids</taxon>
        <taxon>fabids</taxon>
        <taxon>Rosales</taxon>
        <taxon>Rosaceae</taxon>
        <taxon>Amygdaloideae</taxon>
        <taxon>Amygdaleae</taxon>
        <taxon>Prunus</taxon>
    </lineage>
</organism>
<reference evidence="2 3" key="1">
    <citation type="journal article" date="2022" name="G3 (Bethesda)">
        <title>Whole-genome sequence and methylome profiling of the almond [Prunus dulcis (Mill.) D.A. Webb] cultivar 'Nonpareil'.</title>
        <authorList>
            <person name="D'Amico-Willman K.M."/>
            <person name="Ouma W.Z."/>
            <person name="Meulia T."/>
            <person name="Sideli G.M."/>
            <person name="Gradziel T.M."/>
            <person name="Fresnedo-Ramirez J."/>
        </authorList>
    </citation>
    <scope>NUCLEOTIDE SEQUENCE [LARGE SCALE GENOMIC DNA]</scope>
    <source>
        <strain evidence="2">Clone GOH B32 T37-40</strain>
    </source>
</reference>
<dbReference type="PANTHER" id="PTHR33437">
    <property type="entry name" value="OS06G0361200 PROTEIN"/>
    <property type="match status" value="1"/>
</dbReference>
<dbReference type="Pfam" id="PF03732">
    <property type="entry name" value="Retrotrans_gag"/>
    <property type="match status" value="1"/>
</dbReference>
<protein>
    <recommendedName>
        <fullName evidence="1">Retrotransposon gag domain-containing protein</fullName>
    </recommendedName>
</protein>
<dbReference type="InterPro" id="IPR005162">
    <property type="entry name" value="Retrotrans_gag_dom"/>
</dbReference>
<sequence>MLMYSKPYTRRIDNLRMPTVYQPLKFQQFDGNGNPKQHVAHFVETCNNAGTEGDHLVKQFVRSLKGNAFDWYIDLESDSLDSWDQIEREFLNIFYSTRRTVSMMELTNTKQWKDEPVFDYINRWPFLSLDCKDRVSELSAVEMCIQGTHWGLLYILQGIKPRTFEELATRAHDMELSIASHGGKHEPVTEQRKENVFREKTDKPVKKPTKEAMTINTIPVKIST</sequence>
<comment type="caution">
    <text evidence="2">The sequence shown here is derived from an EMBL/GenBank/DDBJ whole genome shotgun (WGS) entry which is preliminary data.</text>
</comment>